<dbReference type="Pfam" id="PF02441">
    <property type="entry name" value="Flavoprotein"/>
    <property type="match status" value="1"/>
</dbReference>
<evidence type="ECO:0000256" key="3">
    <source>
        <dbReference type="HAMAP-Rule" id="MF_02225"/>
    </source>
</evidence>
<comment type="cofactor">
    <cofactor evidence="3">
        <name>Mg(2+)</name>
        <dbReference type="ChEBI" id="CHEBI:18420"/>
    </cofactor>
</comment>
<feature type="binding site" evidence="3">
    <location>
        <position position="328"/>
    </location>
    <ligand>
        <name>CTP</name>
        <dbReference type="ChEBI" id="CHEBI:37563"/>
    </ligand>
</feature>
<dbReference type="Gene3D" id="3.40.50.1950">
    <property type="entry name" value="Flavin prenyltransferase-like"/>
    <property type="match status" value="1"/>
</dbReference>
<protein>
    <recommendedName>
        <fullName evidence="3">Coenzyme A biosynthesis bifunctional protein CoaBC</fullName>
    </recommendedName>
    <alternativeName>
        <fullName evidence="3">DNA/pantothenate metabolism flavoprotein</fullName>
    </alternativeName>
    <alternativeName>
        <fullName evidence="3">Phosphopantothenoylcysteine synthetase/decarboxylase</fullName>
        <shortName evidence="3">PPCS-PPCDC</shortName>
    </alternativeName>
    <domain>
        <recommendedName>
            <fullName evidence="3">Phosphopantothenoylcysteine decarboxylase</fullName>
            <shortName evidence="3">PPC decarboxylase</shortName>
            <shortName evidence="3">PPC-DC</shortName>
            <ecNumber evidence="3">4.1.1.36</ecNumber>
        </recommendedName>
        <alternativeName>
            <fullName evidence="3">CoaC</fullName>
        </alternativeName>
    </domain>
    <domain>
        <recommendedName>
            <fullName evidence="3">Phosphopantothenate--cysteine ligase</fullName>
            <ecNumber evidence="3">6.3.2.5</ecNumber>
        </recommendedName>
        <alternativeName>
            <fullName evidence="3">CoaB</fullName>
        </alternativeName>
        <alternativeName>
            <fullName evidence="3">Phosphopantothenoylcysteine synthetase</fullName>
            <shortName evidence="3">PPC synthetase</shortName>
            <shortName evidence="3">PPC-S</shortName>
        </alternativeName>
    </domain>
</protein>
<dbReference type="InterPro" id="IPR007085">
    <property type="entry name" value="DNA/pantothenate-metab_flavo_C"/>
</dbReference>
<evidence type="ECO:0000313" key="7">
    <source>
        <dbReference type="EMBL" id="EFQ23643.1"/>
    </source>
</evidence>
<accession>E3CYB0</accession>
<dbReference type="GO" id="GO:0015941">
    <property type="term" value="P:pantothenate catabolic process"/>
    <property type="evidence" value="ECO:0007669"/>
    <property type="project" value="InterPro"/>
</dbReference>
<proteinExistence type="inferred from homology"/>
<evidence type="ECO:0000256" key="1">
    <source>
        <dbReference type="ARBA" id="ARBA00022793"/>
    </source>
</evidence>
<dbReference type="InterPro" id="IPR035929">
    <property type="entry name" value="CoaB-like_sf"/>
</dbReference>
<comment type="similarity">
    <text evidence="3 4">In the C-terminal section; belongs to the PPC synthetase family.</text>
</comment>
<feature type="binding site" evidence="3">
    <location>
        <position position="292"/>
    </location>
    <ligand>
        <name>CTP</name>
        <dbReference type="ChEBI" id="CHEBI:37563"/>
    </ligand>
</feature>
<dbReference type="EMBL" id="CM001022">
    <property type="protein sequence ID" value="EFQ23643.1"/>
    <property type="molecule type" value="Genomic_DNA"/>
</dbReference>
<gene>
    <name evidence="3" type="primary">coaBC</name>
    <name evidence="7" type="ORF">Apau_1217</name>
</gene>
<comment type="similarity">
    <text evidence="3 4">In the N-terminal section; belongs to the HFCD (homo-oligomeric flavin containing Cys decarboxylase) superfamily.</text>
</comment>
<dbReference type="UniPathway" id="UPA00241">
    <property type="reaction ID" value="UER00353"/>
</dbReference>
<dbReference type="GO" id="GO:0046872">
    <property type="term" value="F:metal ion binding"/>
    <property type="evidence" value="ECO:0007669"/>
    <property type="project" value="UniProtKB-KW"/>
</dbReference>
<dbReference type="PANTHER" id="PTHR14359">
    <property type="entry name" value="HOMO-OLIGOMERIC FLAVIN CONTAINING CYS DECARBOXYLASE FAMILY"/>
    <property type="match status" value="1"/>
</dbReference>
<dbReference type="EC" id="6.3.2.5" evidence="3"/>
<dbReference type="GO" id="GO:0004633">
    <property type="term" value="F:phosphopantothenoylcysteine decarboxylase activity"/>
    <property type="evidence" value="ECO:0007669"/>
    <property type="project" value="UniProtKB-UniRule"/>
</dbReference>
<dbReference type="eggNOG" id="COG0452">
    <property type="taxonomic scope" value="Bacteria"/>
</dbReference>
<dbReference type="GO" id="GO:0004632">
    <property type="term" value="F:phosphopantothenate--cysteine ligase activity"/>
    <property type="evidence" value="ECO:0007669"/>
    <property type="project" value="UniProtKB-UniRule"/>
</dbReference>
<evidence type="ECO:0000256" key="4">
    <source>
        <dbReference type="RuleBase" id="RU364078"/>
    </source>
</evidence>
<feature type="domain" description="Flavoprotein" evidence="5">
    <location>
        <begin position="9"/>
        <end position="145"/>
    </location>
</feature>
<dbReference type="HAMAP" id="MF_02225">
    <property type="entry name" value="CoaBC"/>
    <property type="match status" value="1"/>
</dbReference>
<comment type="function">
    <text evidence="4">Catalyzes two steps in the biosynthesis of coenzyme A. In the first step cysteine is conjugated to 4'-phosphopantothenate to form 4-phosphopantothenoylcysteine, in the latter compound is decarboxylated to form 4'-phosphopantotheine.</text>
</comment>
<dbReference type="EC" id="4.1.1.36" evidence="3"/>
<evidence type="ECO:0000259" key="5">
    <source>
        <dbReference type="Pfam" id="PF02441"/>
    </source>
</evidence>
<dbReference type="STRING" id="584708.Apau_1217"/>
<feature type="active site" description="Proton donor" evidence="3">
    <location>
        <position position="162"/>
    </location>
</feature>
<evidence type="ECO:0000259" key="6">
    <source>
        <dbReference type="Pfam" id="PF04127"/>
    </source>
</evidence>
<dbReference type="PANTHER" id="PTHR14359:SF6">
    <property type="entry name" value="PHOSPHOPANTOTHENOYLCYSTEINE DECARBOXYLASE"/>
    <property type="match status" value="1"/>
</dbReference>
<keyword evidence="3 4" id="KW-0285">Flavoprotein</keyword>
<keyword evidence="8" id="KW-1185">Reference proteome</keyword>
<dbReference type="Gene3D" id="3.40.50.10300">
    <property type="entry name" value="CoaB-like"/>
    <property type="match status" value="1"/>
</dbReference>
<feature type="region of interest" description="Phosphopantothenate--cysteine ligase" evidence="3">
    <location>
        <begin position="195"/>
        <end position="403"/>
    </location>
</feature>
<dbReference type="PaxDb" id="584708-Apau_1217"/>
<dbReference type="InterPro" id="IPR003382">
    <property type="entry name" value="Flavoprotein"/>
</dbReference>
<organism evidence="7 8">
    <name type="scientific">Aminomonas paucivorans DSM 12260</name>
    <dbReference type="NCBI Taxonomy" id="584708"/>
    <lineage>
        <taxon>Bacteria</taxon>
        <taxon>Thermotogati</taxon>
        <taxon>Synergistota</taxon>
        <taxon>Synergistia</taxon>
        <taxon>Synergistales</taxon>
        <taxon>Synergistaceae</taxon>
        <taxon>Aminomonas</taxon>
    </lineage>
</organism>
<keyword evidence="3" id="KW-0460">Magnesium</keyword>
<dbReference type="GO" id="GO:0071513">
    <property type="term" value="C:phosphopantothenoylcysteine decarboxylase complex"/>
    <property type="evidence" value="ECO:0007669"/>
    <property type="project" value="TreeGrafter"/>
</dbReference>
<comment type="cofactor">
    <cofactor evidence="3">
        <name>FMN</name>
        <dbReference type="ChEBI" id="CHEBI:58210"/>
    </cofactor>
    <text evidence="3">Binds 1 FMN per subunit.</text>
</comment>
<dbReference type="AlphaFoldDB" id="E3CYB0"/>
<keyword evidence="3" id="KW-0511">Multifunctional enzyme</keyword>
<comment type="pathway">
    <text evidence="3 4">Cofactor biosynthesis; coenzyme A biosynthesis; CoA from (R)-pantothenate: step 2/5.</text>
</comment>
<evidence type="ECO:0000256" key="2">
    <source>
        <dbReference type="ARBA" id="ARBA00023239"/>
    </source>
</evidence>
<feature type="binding site" evidence="3">
    <location>
        <position position="342"/>
    </location>
    <ligand>
        <name>CTP</name>
        <dbReference type="ChEBI" id="CHEBI:37563"/>
    </ligand>
</feature>
<comment type="pathway">
    <text evidence="3 4">Cofactor biosynthesis; coenzyme A biosynthesis; CoA from (R)-pantothenate: step 3/5.</text>
</comment>
<keyword evidence="3" id="KW-0479">Metal-binding</keyword>
<dbReference type="InterPro" id="IPR005252">
    <property type="entry name" value="CoaBC"/>
</dbReference>
<dbReference type="Proteomes" id="UP000005096">
    <property type="component" value="Chromosome"/>
</dbReference>
<dbReference type="NCBIfam" id="TIGR00521">
    <property type="entry name" value="coaBC_dfp"/>
    <property type="match status" value="1"/>
</dbReference>
<comment type="caution">
    <text evidence="3">Lacks conserved residue(s) required for the propagation of feature annotation.</text>
</comment>
<dbReference type="SUPFAM" id="SSF102645">
    <property type="entry name" value="CoaB-like"/>
    <property type="match status" value="1"/>
</dbReference>
<comment type="function">
    <text evidence="3">Catalyzes two sequential steps in the biosynthesis of coenzyme A. In the first step cysteine is conjugated to 4'-phosphopantothenate to form 4-phosphopantothenoylcysteine. In the second step the latter compound is decarboxylated to form 4'-phosphopantotheine.</text>
</comment>
<dbReference type="GO" id="GO:0010181">
    <property type="term" value="F:FMN binding"/>
    <property type="evidence" value="ECO:0007669"/>
    <property type="project" value="UniProtKB-UniRule"/>
</dbReference>
<dbReference type="Pfam" id="PF04127">
    <property type="entry name" value="DFP"/>
    <property type="match status" value="1"/>
</dbReference>
<dbReference type="HOGENOM" id="CLU_033319_0_1_0"/>
<dbReference type="RefSeq" id="WP_006300845.1">
    <property type="nucleotide sequence ID" value="NZ_CM001022.1"/>
</dbReference>
<reference evidence="7 8" key="1">
    <citation type="journal article" date="2010" name="Stand. Genomic Sci.">
        <title>Non-contiguous finished genome sequence of Aminomonas paucivorans type strain (GLU-3).</title>
        <authorList>
            <person name="Pitluck S."/>
            <person name="Yasawong M."/>
            <person name="Held B."/>
            <person name="Lapidus A."/>
            <person name="Nolan M."/>
            <person name="Copeland A."/>
            <person name="Lucas S."/>
            <person name="Del Rio T.G."/>
            <person name="Tice H."/>
            <person name="Cheng J.F."/>
            <person name="Chertkov O."/>
            <person name="Goodwin L."/>
            <person name="Tapia R."/>
            <person name="Han C."/>
            <person name="Liolios K."/>
            <person name="Ivanova N."/>
            <person name="Mavromatis K."/>
            <person name="Ovchinnikova G."/>
            <person name="Pati A."/>
            <person name="Chen A."/>
            <person name="Palaniappan K."/>
            <person name="Land M."/>
            <person name="Hauser L."/>
            <person name="Chang Y.J."/>
            <person name="Jeffries C.D."/>
            <person name="Pukall R."/>
            <person name="Spring S."/>
            <person name="Rohde M."/>
            <person name="Sikorski J."/>
            <person name="Goker M."/>
            <person name="Woyke T."/>
            <person name="Bristow J."/>
            <person name="Eisen J.A."/>
            <person name="Markowitz V."/>
            <person name="Hugenholtz P."/>
            <person name="Kyrpides N.C."/>
            <person name="Klenk H.P."/>
        </authorList>
    </citation>
    <scope>NUCLEOTIDE SEQUENCE [LARGE SCALE GENOMIC DNA]</scope>
    <source>
        <strain evidence="7 8">DSM 12260</strain>
    </source>
</reference>
<feature type="binding site" evidence="3">
    <location>
        <position position="282"/>
    </location>
    <ligand>
        <name>CTP</name>
        <dbReference type="ChEBI" id="CHEBI:37563"/>
    </ligand>
</feature>
<dbReference type="OrthoDB" id="9802554at2"/>
<comment type="catalytic activity">
    <reaction evidence="3 4">
        <text>(R)-4'-phosphopantothenate + L-cysteine + CTP = N-[(R)-4-phosphopantothenoyl]-L-cysteine + CMP + diphosphate + H(+)</text>
        <dbReference type="Rhea" id="RHEA:19397"/>
        <dbReference type="ChEBI" id="CHEBI:10986"/>
        <dbReference type="ChEBI" id="CHEBI:15378"/>
        <dbReference type="ChEBI" id="CHEBI:33019"/>
        <dbReference type="ChEBI" id="CHEBI:35235"/>
        <dbReference type="ChEBI" id="CHEBI:37563"/>
        <dbReference type="ChEBI" id="CHEBI:59458"/>
        <dbReference type="ChEBI" id="CHEBI:60377"/>
        <dbReference type="EC" id="6.3.2.5"/>
    </reaction>
</comment>
<comment type="catalytic activity">
    <reaction evidence="3 4">
        <text>N-[(R)-4-phosphopantothenoyl]-L-cysteine + H(+) = (R)-4'-phosphopantetheine + CO2</text>
        <dbReference type="Rhea" id="RHEA:16793"/>
        <dbReference type="ChEBI" id="CHEBI:15378"/>
        <dbReference type="ChEBI" id="CHEBI:16526"/>
        <dbReference type="ChEBI" id="CHEBI:59458"/>
        <dbReference type="ChEBI" id="CHEBI:61723"/>
        <dbReference type="EC" id="4.1.1.36"/>
    </reaction>
</comment>
<evidence type="ECO:0000313" key="8">
    <source>
        <dbReference type="Proteomes" id="UP000005096"/>
    </source>
</evidence>
<name>E3CYB0_9BACT</name>
<feature type="region of interest" description="Phosphopantothenoylcysteine decarboxylase" evidence="3">
    <location>
        <begin position="1"/>
        <end position="194"/>
    </location>
</feature>
<feature type="domain" description="DNA/pantothenate metabolism flavoprotein C-terminal" evidence="6">
    <location>
        <begin position="190"/>
        <end position="398"/>
    </location>
</feature>
<keyword evidence="1 3" id="KW-0210">Decarboxylase</keyword>
<dbReference type="GO" id="GO:0015937">
    <property type="term" value="P:coenzyme A biosynthetic process"/>
    <property type="evidence" value="ECO:0007669"/>
    <property type="project" value="UniProtKB-UniRule"/>
</dbReference>
<sequence>MLSWKTDRRILLGVSGGISAYKVTDLVRHWRHAGCDVEILFTEAAERFVSPLVLSTFTGRRVWREEDYLDPEKGFSIPHISLADWAEAMVVAPCTAHVLGLAARGDSGTLLGAALLATRVPVTLFPAMNVHMWEHPATQEAGEACRRWGYGVVDPEEGDLACGYEGKGRLPRTEVLAEWTWRSLSPKRDLQGKRVLVTAGPTREYLDPVRFLSNPSTGRMGVEIARTAWYRGAEVTVVCGPGVDRSLPGVTWVPVESAQDMHAACMDLADRDVIVKAAAVGDYRAETPNPQKVKRRGRTGWTLELVANRDIAADLGARKRPGQMLVGFAAETQDLAAHAREKLAAKGLDLIAANDVSAPGVGFGSEENEVRLFAPEGELGVLAGSKEEVADRLWDHIALRVDR</sequence>
<keyword evidence="3 4" id="KW-0436">Ligase</keyword>
<feature type="binding site" evidence="3">
    <location>
        <position position="346"/>
    </location>
    <ligand>
        <name>CTP</name>
        <dbReference type="ChEBI" id="CHEBI:37563"/>
    </ligand>
</feature>
<dbReference type="SUPFAM" id="SSF52507">
    <property type="entry name" value="Homo-oligomeric flavin-containing Cys decarboxylases, HFCD"/>
    <property type="match status" value="1"/>
</dbReference>
<dbReference type="InterPro" id="IPR036551">
    <property type="entry name" value="Flavin_trans-like"/>
</dbReference>
<keyword evidence="3 4" id="KW-0288">FMN</keyword>
<keyword evidence="2 3" id="KW-0456">Lyase</keyword>